<dbReference type="SUPFAM" id="SSF56300">
    <property type="entry name" value="Metallo-dependent phosphatases"/>
    <property type="match status" value="1"/>
</dbReference>
<evidence type="ECO:0000313" key="1">
    <source>
        <dbReference type="EMBL" id="CAE0756078.1"/>
    </source>
</evidence>
<name>A0A7S4B6Q4_CHRCT</name>
<dbReference type="AlphaFoldDB" id="A0A7S4B6Q4"/>
<dbReference type="EMBL" id="HBIZ01014214">
    <property type="protein sequence ID" value="CAE0756078.1"/>
    <property type="molecule type" value="Transcribed_RNA"/>
</dbReference>
<proteinExistence type="predicted"/>
<organism evidence="1">
    <name type="scientific">Chrysotila carterae</name>
    <name type="common">Marine alga</name>
    <name type="synonym">Syracosphaera carterae</name>
    <dbReference type="NCBI Taxonomy" id="13221"/>
    <lineage>
        <taxon>Eukaryota</taxon>
        <taxon>Haptista</taxon>
        <taxon>Haptophyta</taxon>
        <taxon>Prymnesiophyceae</taxon>
        <taxon>Isochrysidales</taxon>
        <taxon>Isochrysidaceae</taxon>
        <taxon>Chrysotila</taxon>
    </lineage>
</organism>
<gene>
    <name evidence="1" type="ORF">PCAR00345_LOCUS8672</name>
</gene>
<dbReference type="InterPro" id="IPR029052">
    <property type="entry name" value="Metallo-depent_PP-like"/>
</dbReference>
<accession>A0A7S4B6Q4</accession>
<sequence>MGDTGLRVKPKNNGFCQSPGSTKLYDIDQCDGLPPTSRSQFNESWVDGDFQALDDWPLESLSSLAAAEAPHAVVYVGDYLYRQGPCPYPNNAGADCTGINAPSFYELEGANLEYDFVPGNWGDNIYGWWADFFWPARDLLAAAPWIGIRGNHENCERAGHGWFLLISPHPLRKNWTIDTEGECDDFRHTCSPHCISILACALRHSRTKHRYMGFRFPDAAFATRPYVLLGS</sequence>
<reference evidence="1" key="1">
    <citation type="submission" date="2021-01" db="EMBL/GenBank/DDBJ databases">
        <authorList>
            <person name="Corre E."/>
            <person name="Pelletier E."/>
            <person name="Niang G."/>
            <person name="Scheremetjew M."/>
            <person name="Finn R."/>
            <person name="Kale V."/>
            <person name="Holt S."/>
            <person name="Cochrane G."/>
            <person name="Meng A."/>
            <person name="Brown T."/>
            <person name="Cohen L."/>
        </authorList>
    </citation>
    <scope>NUCLEOTIDE SEQUENCE</scope>
    <source>
        <strain evidence="1">CCMP645</strain>
    </source>
</reference>
<evidence type="ECO:0008006" key="2">
    <source>
        <dbReference type="Google" id="ProtNLM"/>
    </source>
</evidence>
<protein>
    <recommendedName>
        <fullName evidence="2">Calcineurin-like phosphoesterase domain-containing protein</fullName>
    </recommendedName>
</protein>